<dbReference type="EMBL" id="DTLS01000154">
    <property type="protein sequence ID" value="HGZ60605.1"/>
    <property type="molecule type" value="Genomic_DNA"/>
</dbReference>
<comment type="caution">
    <text evidence="2">The sequence shown here is derived from an EMBL/GenBank/DDBJ whole genome shotgun (WGS) entry which is preliminary data.</text>
</comment>
<accession>A0A7J3SMV4</accession>
<organism evidence="2">
    <name type="scientific">Fervidicoccus fontis</name>
    <dbReference type="NCBI Taxonomy" id="683846"/>
    <lineage>
        <taxon>Archaea</taxon>
        <taxon>Thermoproteota</taxon>
        <taxon>Thermoprotei</taxon>
        <taxon>Fervidicoccales</taxon>
        <taxon>Fervidicoccaceae</taxon>
        <taxon>Fervidicoccus</taxon>
    </lineage>
</organism>
<gene>
    <name evidence="2" type="ORF">ENW83_05335</name>
</gene>
<feature type="domain" description="Mut7-C RNAse" evidence="1">
    <location>
        <begin position="7"/>
        <end position="149"/>
    </location>
</feature>
<dbReference type="PANTHER" id="PTHR39081">
    <property type="entry name" value="MUT7-C DOMAIN-CONTAINING PROTEIN"/>
    <property type="match status" value="1"/>
</dbReference>
<protein>
    <recommendedName>
        <fullName evidence="1">Mut7-C RNAse domain-containing protein</fullName>
    </recommendedName>
</protein>
<dbReference type="PANTHER" id="PTHR39081:SF1">
    <property type="entry name" value="MUT7-C RNASE DOMAIN-CONTAINING PROTEIN"/>
    <property type="match status" value="1"/>
</dbReference>
<evidence type="ECO:0000259" key="1">
    <source>
        <dbReference type="Pfam" id="PF01927"/>
    </source>
</evidence>
<dbReference type="AlphaFoldDB" id="A0A7J3SMV4"/>
<sequence length="158" mass="17949">MASSPKPKFCVDAMLGKLARYLRLLGYDTLYFKDVEDEGILSKCLEETRTVVSRDRGLCKKAIDLNIPIVCFNRSMSTSRLLSCLKDIGLIELNFDPVSSRCPLCNGELVPTQNPPISYGYKRERTYYVCKNCGMIYWVGRHMSTIKRTLGEARVESC</sequence>
<dbReference type="InterPro" id="IPR002782">
    <property type="entry name" value="Mut7-C_RNAse_dom"/>
</dbReference>
<reference evidence="2" key="1">
    <citation type="journal article" date="2020" name="mSystems">
        <title>Genome- and Community-Level Interaction Insights into Carbon Utilization and Element Cycling Functions of Hydrothermarchaeota in Hydrothermal Sediment.</title>
        <authorList>
            <person name="Zhou Z."/>
            <person name="Liu Y."/>
            <person name="Xu W."/>
            <person name="Pan J."/>
            <person name="Luo Z.H."/>
            <person name="Li M."/>
        </authorList>
    </citation>
    <scope>NUCLEOTIDE SEQUENCE [LARGE SCALE GENOMIC DNA]</scope>
    <source>
        <strain evidence="2">SpSt-885</strain>
    </source>
</reference>
<name>A0A7J3SMV4_9CREN</name>
<proteinExistence type="predicted"/>
<dbReference type="Pfam" id="PF01927">
    <property type="entry name" value="Mut7-C"/>
    <property type="match status" value="1"/>
</dbReference>
<evidence type="ECO:0000313" key="2">
    <source>
        <dbReference type="EMBL" id="HGZ60605.1"/>
    </source>
</evidence>